<organism evidence="1">
    <name type="scientific">marine metagenome</name>
    <dbReference type="NCBI Taxonomy" id="408172"/>
    <lineage>
        <taxon>unclassified sequences</taxon>
        <taxon>metagenomes</taxon>
        <taxon>ecological metagenomes</taxon>
    </lineage>
</organism>
<sequence>MFYVEPDRQEDVGTVLAGMFFVQPLFDTSGSRITYYEPSHIG</sequence>
<proteinExistence type="predicted"/>
<protein>
    <submittedName>
        <fullName evidence="1">Uncharacterized protein</fullName>
    </submittedName>
</protein>
<name>A0A382M8C8_9ZZZZ</name>
<accession>A0A382M8C8</accession>
<dbReference type="AlphaFoldDB" id="A0A382M8C8"/>
<evidence type="ECO:0000313" key="1">
    <source>
        <dbReference type="EMBL" id="SVC44255.1"/>
    </source>
</evidence>
<gene>
    <name evidence="1" type="ORF">METZ01_LOCUS297109</name>
</gene>
<dbReference type="EMBL" id="UINC01091468">
    <property type="protein sequence ID" value="SVC44255.1"/>
    <property type="molecule type" value="Genomic_DNA"/>
</dbReference>
<reference evidence="1" key="1">
    <citation type="submission" date="2018-05" db="EMBL/GenBank/DDBJ databases">
        <authorList>
            <person name="Lanie J.A."/>
            <person name="Ng W.-L."/>
            <person name="Kazmierczak K.M."/>
            <person name="Andrzejewski T.M."/>
            <person name="Davidsen T.M."/>
            <person name="Wayne K.J."/>
            <person name="Tettelin H."/>
            <person name="Glass J.I."/>
            <person name="Rusch D."/>
            <person name="Podicherti R."/>
            <person name="Tsui H.-C.T."/>
            <person name="Winkler M.E."/>
        </authorList>
    </citation>
    <scope>NUCLEOTIDE SEQUENCE</scope>
</reference>